<dbReference type="PRINTS" id="PR00111">
    <property type="entry name" value="ABHYDROLASE"/>
</dbReference>
<dbReference type="PANTHER" id="PTHR43139:SF52">
    <property type="entry name" value="SI:DKEY-122A22.2"/>
    <property type="match status" value="1"/>
</dbReference>
<evidence type="ECO:0000313" key="3">
    <source>
        <dbReference type="Proteomes" id="UP001417504"/>
    </source>
</evidence>
<dbReference type="Proteomes" id="UP001417504">
    <property type="component" value="Unassembled WGS sequence"/>
</dbReference>
<dbReference type="InterPro" id="IPR029058">
    <property type="entry name" value="AB_hydrolase_fold"/>
</dbReference>
<evidence type="ECO:0000313" key="2">
    <source>
        <dbReference type="EMBL" id="KAK9102432.1"/>
    </source>
</evidence>
<gene>
    <name evidence="2" type="ORF">Sjap_019686</name>
</gene>
<dbReference type="Gene3D" id="3.40.50.1820">
    <property type="entry name" value="alpha/beta hydrolase"/>
    <property type="match status" value="1"/>
</dbReference>
<keyword evidence="3" id="KW-1185">Reference proteome</keyword>
<comment type="caution">
    <text evidence="2">The sequence shown here is derived from an EMBL/GenBank/DDBJ whole genome shotgun (WGS) entry which is preliminary data.</text>
</comment>
<reference evidence="2 3" key="1">
    <citation type="submission" date="2024-01" db="EMBL/GenBank/DDBJ databases">
        <title>Genome assemblies of Stephania.</title>
        <authorList>
            <person name="Yang L."/>
        </authorList>
    </citation>
    <scope>NUCLEOTIDE SEQUENCE [LARGE SCALE GENOMIC DNA]</scope>
    <source>
        <strain evidence="2">QJT</strain>
        <tissue evidence="2">Leaf</tissue>
    </source>
</reference>
<sequence length="381" mass="43653">MGSSCLSLVSFYGGYLRRTFTSAGLSRFALDIDDQTTLSLWGPAPPLPIPPKPSLVLIHGFGPVSLWQWHQQVHDLSRHFSLYVPDLVFFGGSTTASEERSEVFQAGAVARLMEKVGVERYSVLGTSYGGFVAYNMGRMWPERVDKVVIASSGVNMRRRDNEELLKRAGHEGRIDDLMLPTTAAELKKLSALAMFRRPYVMPDFLLTDFLRSLYSENREEKKELLLGLTIGKDNSVQLSPLQQDVLIVWGEHDKIFLLEKAFELKELLGNKVQLEIIKNSAHVPQIEDPKRFNDVVKRFLLREKRACFLLKRNIRNRDAATTKKLADPRLTQKEEEEAVRRFKALEKGDVGALRMISRQEYLKKREQKKMKELRDDIIDEE</sequence>
<dbReference type="AlphaFoldDB" id="A0AAP0HYC9"/>
<dbReference type="InterPro" id="IPR052370">
    <property type="entry name" value="Meta-cleavage_hydrolase"/>
</dbReference>
<dbReference type="PANTHER" id="PTHR43139">
    <property type="entry name" value="SI:DKEY-122A22.2"/>
    <property type="match status" value="1"/>
</dbReference>
<dbReference type="SUPFAM" id="SSF53474">
    <property type="entry name" value="alpha/beta-Hydrolases"/>
    <property type="match status" value="1"/>
</dbReference>
<name>A0AAP0HYC9_9MAGN</name>
<feature type="domain" description="AB hydrolase-1" evidence="1">
    <location>
        <begin position="53"/>
        <end position="289"/>
    </location>
</feature>
<dbReference type="InterPro" id="IPR000073">
    <property type="entry name" value="AB_hydrolase_1"/>
</dbReference>
<protein>
    <recommendedName>
        <fullName evidence="1">AB hydrolase-1 domain-containing protein</fullName>
    </recommendedName>
</protein>
<dbReference type="EMBL" id="JBBNAE010000008">
    <property type="protein sequence ID" value="KAK9102432.1"/>
    <property type="molecule type" value="Genomic_DNA"/>
</dbReference>
<organism evidence="2 3">
    <name type="scientific">Stephania japonica</name>
    <dbReference type="NCBI Taxonomy" id="461633"/>
    <lineage>
        <taxon>Eukaryota</taxon>
        <taxon>Viridiplantae</taxon>
        <taxon>Streptophyta</taxon>
        <taxon>Embryophyta</taxon>
        <taxon>Tracheophyta</taxon>
        <taxon>Spermatophyta</taxon>
        <taxon>Magnoliopsida</taxon>
        <taxon>Ranunculales</taxon>
        <taxon>Menispermaceae</taxon>
        <taxon>Menispermoideae</taxon>
        <taxon>Cissampelideae</taxon>
        <taxon>Stephania</taxon>
    </lineage>
</organism>
<accession>A0AAP0HYC9</accession>
<evidence type="ECO:0000259" key="1">
    <source>
        <dbReference type="Pfam" id="PF00561"/>
    </source>
</evidence>
<dbReference type="Pfam" id="PF00561">
    <property type="entry name" value="Abhydrolase_1"/>
    <property type="match status" value="1"/>
</dbReference>
<proteinExistence type="predicted"/>